<dbReference type="SUPFAM" id="SSF51905">
    <property type="entry name" value="FAD/NAD(P)-binding domain"/>
    <property type="match status" value="1"/>
</dbReference>
<reference evidence="8 9" key="1">
    <citation type="submission" date="2016-10" db="EMBL/GenBank/DDBJ databases">
        <authorList>
            <person name="Varghese N."/>
            <person name="Submissions S."/>
        </authorList>
    </citation>
    <scope>NUCLEOTIDE SEQUENCE [LARGE SCALE GENOMIC DNA]</scope>
    <source>
        <strain evidence="8 9">CGMCC 1.6859</strain>
    </source>
</reference>
<evidence type="ECO:0000256" key="7">
    <source>
        <dbReference type="ARBA" id="ARBA00023002"/>
    </source>
</evidence>
<dbReference type="Pfam" id="PF13434">
    <property type="entry name" value="Lys_Orn_oxgnase"/>
    <property type="match status" value="1"/>
</dbReference>
<keyword evidence="4" id="KW-0285">Flavoprotein</keyword>
<dbReference type="PANTHER" id="PTHR42802">
    <property type="entry name" value="MONOOXYGENASE"/>
    <property type="match status" value="1"/>
</dbReference>
<keyword evidence="6" id="KW-0521">NADP</keyword>
<keyword evidence="5" id="KW-0274">FAD</keyword>
<comment type="pathway">
    <text evidence="2">Siderophore biosynthesis.</text>
</comment>
<comment type="similarity">
    <text evidence="3">Belongs to the lysine N(6)-hydroxylase/L-ornithine N(5)-oxygenase family.</text>
</comment>
<dbReference type="PANTHER" id="PTHR42802:SF1">
    <property type="entry name" value="L-ORNITHINE N(5)-MONOOXYGENASE"/>
    <property type="match status" value="1"/>
</dbReference>
<dbReference type="Gene3D" id="3.50.50.60">
    <property type="entry name" value="FAD/NAD(P)-binding domain"/>
    <property type="match status" value="1"/>
</dbReference>
<evidence type="ECO:0000313" key="8">
    <source>
        <dbReference type="EMBL" id="SCY14480.1"/>
    </source>
</evidence>
<gene>
    <name evidence="8" type="ORF">SAMN02927916_1259</name>
</gene>
<comment type="cofactor">
    <cofactor evidence="1">
        <name>FAD</name>
        <dbReference type="ChEBI" id="CHEBI:57692"/>
    </cofactor>
</comment>
<evidence type="ECO:0000256" key="4">
    <source>
        <dbReference type="ARBA" id="ARBA00022630"/>
    </source>
</evidence>
<name>A0ABY0LGD4_9FLAO</name>
<keyword evidence="9" id="KW-1185">Reference proteome</keyword>
<evidence type="ECO:0000256" key="6">
    <source>
        <dbReference type="ARBA" id="ARBA00022857"/>
    </source>
</evidence>
<comment type="caution">
    <text evidence="8">The sequence shown here is derived from an EMBL/GenBank/DDBJ whole genome shotgun (WGS) entry which is preliminary data.</text>
</comment>
<sequence length="446" mass="51493">MNTEKIYSVIGIGIGPFNLGLAALIEPVEELSSLFFDQSERFDWHPGLMLDNASLQVPFLADLVTMADPSNPYSFLNYIKESGRLYRFYIRENFFIYRKEYNQYCQWVASKLSNCRFSHKVVSIDYADDVYKIVVLNTKTNTSEAFYSHKIVLGTGTSPHVPEFINQEALHNVIHTSKYLYFKPQVSENSTITIIGSGQSAAEVFRDLLPETQNGLQLKWYTRSSHFFPLDNKSKLTLELTSPEYVDHFYSLSHEKRKQLLSKQHGLYKGIDQELINEIFDSLYEMSLEGKPLNVELRSNLKLTSVNEEKDGSYHLDFIHTELEEPFDDRTDYLVMATGYKYKEPAILSSIENRIQRLENGLFNVNRNYTIDKNGTEIFVQNAELHTHGLSTPDLGMGAYRNSCIINQLAGREIYKIERRIAFQEFGVQKMELEHPKSTVLELINE</sequence>
<dbReference type="EMBL" id="FMVC01000002">
    <property type="protein sequence ID" value="SCY14480.1"/>
    <property type="molecule type" value="Genomic_DNA"/>
</dbReference>
<evidence type="ECO:0000313" key="9">
    <source>
        <dbReference type="Proteomes" id="UP000199307"/>
    </source>
</evidence>
<dbReference type="Proteomes" id="UP000199307">
    <property type="component" value="Unassembled WGS sequence"/>
</dbReference>
<dbReference type="InterPro" id="IPR036188">
    <property type="entry name" value="FAD/NAD-bd_sf"/>
</dbReference>
<evidence type="ECO:0000256" key="1">
    <source>
        <dbReference type="ARBA" id="ARBA00001974"/>
    </source>
</evidence>
<evidence type="ECO:0000256" key="5">
    <source>
        <dbReference type="ARBA" id="ARBA00022827"/>
    </source>
</evidence>
<evidence type="ECO:0000256" key="2">
    <source>
        <dbReference type="ARBA" id="ARBA00004924"/>
    </source>
</evidence>
<protein>
    <submittedName>
        <fullName evidence="8">Lysine N6-hydroxylase</fullName>
    </submittedName>
</protein>
<organism evidence="8 9">
    <name type="scientific">Flavobacterium anhuiense</name>
    <dbReference type="NCBI Taxonomy" id="459526"/>
    <lineage>
        <taxon>Bacteria</taxon>
        <taxon>Pseudomonadati</taxon>
        <taxon>Bacteroidota</taxon>
        <taxon>Flavobacteriia</taxon>
        <taxon>Flavobacteriales</taxon>
        <taxon>Flavobacteriaceae</taxon>
        <taxon>Flavobacterium</taxon>
    </lineage>
</organism>
<evidence type="ECO:0000256" key="3">
    <source>
        <dbReference type="ARBA" id="ARBA00007588"/>
    </source>
</evidence>
<proteinExistence type="inferred from homology"/>
<dbReference type="RefSeq" id="WP_091130043.1">
    <property type="nucleotide sequence ID" value="NZ_FMVC01000002.1"/>
</dbReference>
<accession>A0ABY0LGD4</accession>
<dbReference type="InterPro" id="IPR025700">
    <property type="entry name" value="Lys/Orn_oxygenase"/>
</dbReference>
<keyword evidence="7" id="KW-0560">Oxidoreductase</keyword>